<dbReference type="Pfam" id="PF00169">
    <property type="entry name" value="PH"/>
    <property type="match status" value="1"/>
</dbReference>
<feature type="compositionally biased region" description="Polar residues" evidence="1">
    <location>
        <begin position="86"/>
        <end position="96"/>
    </location>
</feature>
<dbReference type="InterPro" id="IPR011993">
    <property type="entry name" value="PH-like_dom_sf"/>
</dbReference>
<keyword evidence="4" id="KW-1185">Reference proteome</keyword>
<dbReference type="AlphaFoldDB" id="V4APJ4"/>
<dbReference type="PROSITE" id="PS50003">
    <property type="entry name" value="PH_DOMAIN"/>
    <property type="match status" value="1"/>
</dbReference>
<evidence type="ECO:0000259" key="2">
    <source>
        <dbReference type="PROSITE" id="PS50003"/>
    </source>
</evidence>
<sequence length="637" mass="71656">MEIIGIRYKENEDPVLTSVQHLLQQLSVNKHSQLAVNNINNIRRRYFSTSTPVRCFTIFTLPYKRMAVLKTLDDVTDRRFIGNSGGTPTTTQSSRRNSVKDGNKSLTMGTDIYSPSNGMRSSKRKPAPNPPTRSLSEGKAKHVLASDLSQCDMKGWLMDEVRAVSMDVTLSGSAERIANLSKDKSKLDIGQTAGYMPSPRISRRPEILNLGSPLLNNGQTSSLTDFRRRIRREEEPEHSPGIPLKASHSDEKNIQKSIKSKGLSLNFKSFGSLDSLVKKQKRSRSADDSMIPERRSLDDSRHRIISEMDVVDYPKSPNGHSRFKVLETSGLSDGIGPVVRRQVSDIKDRFFNGTSYSGVPGVRLGELTSEKASGYLQYRVMMKWINIWCVIARNCFYGFKTQNDYEIPIVAVVLKQCMVNYDSNTSRQTKDLNVFKLSQSHCKDIYLSAESAKELRRWLQHLKQFCPIHADDDLSIANSSECTQSYDSAFSNVSVASSHDFNDKPIIFTSTNSSPQNDEVFSTEARLDVSSPEDWEAFHDDDTISELNDPFNRPPPSLSLSARKEKNHFLHILRSKLKLNVIRKKSLPDNLERELMSPAGHGILVLDDSASSPSKKPFRGGSQSPLFGNNQSAIHWW</sequence>
<protein>
    <recommendedName>
        <fullName evidence="2">PH domain-containing protein</fullName>
    </recommendedName>
</protein>
<dbReference type="SUPFAM" id="SSF50729">
    <property type="entry name" value="PH domain-like"/>
    <property type="match status" value="1"/>
</dbReference>
<dbReference type="CTD" id="20242558"/>
<evidence type="ECO:0000313" key="3">
    <source>
        <dbReference type="EMBL" id="ESO99122.1"/>
    </source>
</evidence>
<dbReference type="Proteomes" id="UP000030746">
    <property type="component" value="Unassembled WGS sequence"/>
</dbReference>
<proteinExistence type="predicted"/>
<evidence type="ECO:0000313" key="4">
    <source>
        <dbReference type="Proteomes" id="UP000030746"/>
    </source>
</evidence>
<dbReference type="Gene3D" id="2.30.29.30">
    <property type="entry name" value="Pleckstrin-homology domain (PH domain)/Phosphotyrosine-binding domain (PTB)"/>
    <property type="match status" value="1"/>
</dbReference>
<dbReference type="InterPro" id="IPR001849">
    <property type="entry name" value="PH_domain"/>
</dbReference>
<dbReference type="OrthoDB" id="5970758at2759"/>
<feature type="region of interest" description="Disordered" evidence="1">
    <location>
        <begin position="79"/>
        <end position="141"/>
    </location>
</feature>
<accession>V4APJ4</accession>
<feature type="region of interest" description="Disordered" evidence="1">
    <location>
        <begin position="232"/>
        <end position="252"/>
    </location>
</feature>
<dbReference type="GeneID" id="20242558"/>
<dbReference type="SMART" id="SM00233">
    <property type="entry name" value="PH"/>
    <property type="match status" value="1"/>
</dbReference>
<feature type="domain" description="PH" evidence="2">
    <location>
        <begin position="369"/>
        <end position="467"/>
    </location>
</feature>
<dbReference type="KEGG" id="lgi:LOTGIDRAFT_173864"/>
<feature type="compositionally biased region" description="Polar residues" evidence="1">
    <location>
        <begin position="621"/>
        <end position="637"/>
    </location>
</feature>
<evidence type="ECO:0000256" key="1">
    <source>
        <dbReference type="SAM" id="MobiDB-lite"/>
    </source>
</evidence>
<dbReference type="EMBL" id="KB201131">
    <property type="protein sequence ID" value="ESO99122.1"/>
    <property type="molecule type" value="Genomic_DNA"/>
</dbReference>
<organism evidence="3 4">
    <name type="scientific">Lottia gigantea</name>
    <name type="common">Giant owl limpet</name>
    <dbReference type="NCBI Taxonomy" id="225164"/>
    <lineage>
        <taxon>Eukaryota</taxon>
        <taxon>Metazoa</taxon>
        <taxon>Spiralia</taxon>
        <taxon>Lophotrochozoa</taxon>
        <taxon>Mollusca</taxon>
        <taxon>Gastropoda</taxon>
        <taxon>Patellogastropoda</taxon>
        <taxon>Lottioidea</taxon>
        <taxon>Lottiidae</taxon>
        <taxon>Lottia</taxon>
    </lineage>
</organism>
<feature type="compositionally biased region" description="Polar residues" evidence="1">
    <location>
        <begin position="104"/>
        <end position="120"/>
    </location>
</feature>
<feature type="region of interest" description="Disordered" evidence="1">
    <location>
        <begin position="607"/>
        <end position="637"/>
    </location>
</feature>
<dbReference type="CDD" id="cd00821">
    <property type="entry name" value="PH"/>
    <property type="match status" value="1"/>
</dbReference>
<reference evidence="3 4" key="1">
    <citation type="journal article" date="2013" name="Nature">
        <title>Insights into bilaterian evolution from three spiralian genomes.</title>
        <authorList>
            <person name="Simakov O."/>
            <person name="Marletaz F."/>
            <person name="Cho S.J."/>
            <person name="Edsinger-Gonzales E."/>
            <person name="Havlak P."/>
            <person name="Hellsten U."/>
            <person name="Kuo D.H."/>
            <person name="Larsson T."/>
            <person name="Lv J."/>
            <person name="Arendt D."/>
            <person name="Savage R."/>
            <person name="Osoegawa K."/>
            <person name="de Jong P."/>
            <person name="Grimwood J."/>
            <person name="Chapman J.A."/>
            <person name="Shapiro H."/>
            <person name="Aerts A."/>
            <person name="Otillar R.P."/>
            <person name="Terry A.Y."/>
            <person name="Boore J.L."/>
            <person name="Grigoriev I.V."/>
            <person name="Lindberg D.R."/>
            <person name="Seaver E.C."/>
            <person name="Weisblat D.A."/>
            <person name="Putnam N.H."/>
            <person name="Rokhsar D.S."/>
        </authorList>
    </citation>
    <scope>NUCLEOTIDE SEQUENCE [LARGE SCALE GENOMIC DNA]</scope>
</reference>
<gene>
    <name evidence="3" type="ORF">LOTGIDRAFT_173864</name>
</gene>
<dbReference type="RefSeq" id="XP_009050189.1">
    <property type="nucleotide sequence ID" value="XM_009051941.1"/>
</dbReference>
<dbReference type="HOGENOM" id="CLU_429786_0_0_1"/>
<name>V4APJ4_LOTGI</name>